<dbReference type="GO" id="GO:0016788">
    <property type="term" value="F:hydrolase activity, acting on ester bonds"/>
    <property type="evidence" value="ECO:0007669"/>
    <property type="project" value="InterPro"/>
</dbReference>
<dbReference type="EMBL" id="SJOA01000026">
    <property type="protein sequence ID" value="TCB55577.1"/>
    <property type="molecule type" value="Genomic_DNA"/>
</dbReference>
<dbReference type="Proteomes" id="UP000291380">
    <property type="component" value="Unassembled WGS sequence"/>
</dbReference>
<accession>A0A4R0EH86</accession>
<dbReference type="Pfam" id="PF00657">
    <property type="entry name" value="Lipase_GDSL"/>
    <property type="match status" value="1"/>
</dbReference>
<evidence type="ECO:0000313" key="2">
    <source>
        <dbReference type="EMBL" id="TCB55577.1"/>
    </source>
</evidence>
<sequence>MVFNTAPVDGVEVVIERITSLERSINYQTYNNSFRPETLNYDLDRIWHVLQEDHITDANIVARIKDEIEWRRTHNTEWDLLAQAREKGLFNALKSYMDTIGAMSVPNLFDGVTDNVVITEEGVSQRVTNRDLKQAQAELQASLEELDALAVANLQASKDYTDAEKTRAVEAEAELAQKVLDEKAKRELADVDLQTQINTLGVGNRAYKTYAEMVADKSNITSKSKITVTNDTDETKNGDYQYDGTNFTKSVYDVLTQSKAYADANPMFKKVQLVAGNDLNNITKTGIYFHWGANLSSTQLLNAPEYVSGNALFGTLVVYNPIEGESSALTQIFYPHTDGYGPYIRKRSQAGVFPAWSKLTTSSNQHNVNLITTEGTDVLGLPLGSYCWASLVMGNSFLNMPNAPYKFGRLEVKAGGSGHGSNYKVVVFYPYGRDKNYYMNTNYEANTWTGWKTYKDYDTLLVELNNTYPTKTELSTTIAGSLDTLTKLNYFGKKYSDSDLTGTGLYAAAYYAGYNSTTDSKGATFNSIIGRLSGSGAGDTEYRVYMGSKVSVGVLGNSVPQANVNNPDFSGVCLSFPTGDTGKAQTIKLDKVVSIPANTPFVIVFRKTVLSSFRIGFSSAVTGSLDKRGFSMWAQAQEWGEFGIAAASPDIGYVQTGFQLQLNIESDGQSGGTNPLDSYKPTLVIPPKFYAMEGLETHIYPEHLLVEDHKLYEHDITCNRGSQRVRGYVWTPTAADPIGNYALTWALHDKQKGELLTSATSTIVLADKNAKSGITKKVSVIGDSLVNGTVITQRLLDVAANDSMKIELIGTRGTGTNKHEGRGGWTINDYTGTGRTYYQFTVSGITVIPAINATTYTVGGAVFMVQETAINSGSGTISCNLVSGTAPTNGTTGILTKTNTSGGDSSISFSNVQPVSGNPFWNEATGKLDYTNYLTKNSIANAPDVVVIQLGVNDTFGLTSDTAVADFAVTALPKLDALISAIKATNSAVKIIVATPPNYADQNAFGTNYACGQTSWRAKRNIVIFNSKLIQQYSNKEAQNIYVVGSGYNVDTENNFPSGTTQINAHNTNTVTVQTNGVHPDISGYRQIGDALFACIKVVA</sequence>
<dbReference type="OrthoDB" id="6713478at2"/>
<dbReference type="SUPFAM" id="SSF52266">
    <property type="entry name" value="SGNH hydrolase"/>
    <property type="match status" value="1"/>
</dbReference>
<dbReference type="AlphaFoldDB" id="A0A4R0EH86"/>
<dbReference type="InterPro" id="IPR036514">
    <property type="entry name" value="SGNH_hydro_sf"/>
</dbReference>
<dbReference type="RefSeq" id="WP_131272022.1">
    <property type="nucleotide sequence ID" value="NZ_SJOA01000026.1"/>
</dbReference>
<evidence type="ECO:0000256" key="1">
    <source>
        <dbReference type="SAM" id="Coils"/>
    </source>
</evidence>
<gene>
    <name evidence="2" type="ORF">E0H85_14955</name>
</gene>
<dbReference type="PANTHER" id="PTHR30383">
    <property type="entry name" value="THIOESTERASE 1/PROTEASE 1/LYSOPHOSPHOLIPASE L1"/>
    <property type="match status" value="1"/>
</dbReference>
<protein>
    <recommendedName>
        <fullName evidence="4">SGNH hydrolase-type esterase domain-containing protein</fullName>
    </recommendedName>
</protein>
<dbReference type="InterPro" id="IPR051532">
    <property type="entry name" value="Ester_Hydrolysis_Enzymes"/>
</dbReference>
<keyword evidence="1" id="KW-0175">Coiled coil</keyword>
<comment type="caution">
    <text evidence="2">The sequence shown here is derived from an EMBL/GenBank/DDBJ whole genome shotgun (WGS) entry which is preliminary data.</text>
</comment>
<name>A0A4R0EH86_9GAMM</name>
<proteinExistence type="predicted"/>
<dbReference type="Gene3D" id="3.40.50.1110">
    <property type="entry name" value="SGNH hydrolase"/>
    <property type="match status" value="1"/>
</dbReference>
<evidence type="ECO:0000313" key="3">
    <source>
        <dbReference type="Proteomes" id="UP000291380"/>
    </source>
</evidence>
<dbReference type="CDD" id="cd19958">
    <property type="entry name" value="pyocin_knob"/>
    <property type="match status" value="1"/>
</dbReference>
<organism evidence="2 3">
    <name type="scientific">Acinetobacter terrae</name>
    <dbReference type="NCBI Taxonomy" id="2731247"/>
    <lineage>
        <taxon>Bacteria</taxon>
        <taxon>Pseudomonadati</taxon>
        <taxon>Pseudomonadota</taxon>
        <taxon>Gammaproteobacteria</taxon>
        <taxon>Moraxellales</taxon>
        <taxon>Moraxellaceae</taxon>
        <taxon>Acinetobacter</taxon>
        <taxon>Acinetobacter Taxon 24</taxon>
    </lineage>
</organism>
<reference evidence="2 3" key="1">
    <citation type="submission" date="2019-02" db="EMBL/GenBank/DDBJ databases">
        <title>High diversity of culturable Acinetobacter species in natural soil and water ecosystems.</title>
        <authorList>
            <person name="Radolfova-Krizova L."/>
            <person name="Nemec A."/>
        </authorList>
    </citation>
    <scope>NUCLEOTIDE SEQUENCE [LARGE SCALE GENOMIC DNA]</scope>
    <source>
        <strain evidence="2 3">ANC 4281</strain>
    </source>
</reference>
<evidence type="ECO:0008006" key="4">
    <source>
        <dbReference type="Google" id="ProtNLM"/>
    </source>
</evidence>
<feature type="coiled-coil region" evidence="1">
    <location>
        <begin position="125"/>
        <end position="152"/>
    </location>
</feature>
<dbReference type="InterPro" id="IPR001087">
    <property type="entry name" value="GDSL"/>
</dbReference>